<keyword evidence="2" id="KW-1185">Reference proteome</keyword>
<sequence length="91" mass="10701">MNLDSEIKLRITSEEKSIIKEMSNIYRVSMSEMIRKQIFGDMEELKKRSIMTDEQYFGIVSEISKLFEKVGLIETDLHKIGSEWCKTSCSW</sequence>
<reference evidence="2" key="1">
    <citation type="journal article" date="2019" name="Int. J. Syst. Evol. Microbiol.">
        <title>The Global Catalogue of Microorganisms (GCM) 10K type strain sequencing project: providing services to taxonomists for standard genome sequencing and annotation.</title>
        <authorList>
            <consortium name="The Broad Institute Genomics Platform"/>
            <consortium name="The Broad Institute Genome Sequencing Center for Infectious Disease"/>
            <person name="Wu L."/>
            <person name="Ma J."/>
        </authorList>
    </citation>
    <scope>NUCLEOTIDE SEQUENCE [LARGE SCALE GENOMIC DNA]</scope>
    <source>
        <strain evidence="2">DT43</strain>
    </source>
</reference>
<name>A0ABW0U9R3_9STRE</name>
<proteinExistence type="predicted"/>
<gene>
    <name evidence="1" type="ORF">ACFPQ3_01205</name>
</gene>
<evidence type="ECO:0000313" key="1">
    <source>
        <dbReference type="EMBL" id="MFC5630252.1"/>
    </source>
</evidence>
<dbReference type="RefSeq" id="WP_156807047.1">
    <property type="nucleotide sequence ID" value="NZ_JBHSOJ010000008.1"/>
</dbReference>
<organism evidence="1 2">
    <name type="scientific">Streptococcus caledonicus</name>
    <dbReference type="NCBI Taxonomy" id="2614158"/>
    <lineage>
        <taxon>Bacteria</taxon>
        <taxon>Bacillati</taxon>
        <taxon>Bacillota</taxon>
        <taxon>Bacilli</taxon>
        <taxon>Lactobacillales</taxon>
        <taxon>Streptococcaceae</taxon>
        <taxon>Streptococcus</taxon>
    </lineage>
</organism>
<comment type="caution">
    <text evidence="1">The sequence shown here is derived from an EMBL/GenBank/DDBJ whole genome shotgun (WGS) entry which is preliminary data.</text>
</comment>
<accession>A0ABW0U9R3</accession>
<dbReference type="Proteomes" id="UP001596110">
    <property type="component" value="Unassembled WGS sequence"/>
</dbReference>
<protein>
    <recommendedName>
        <fullName evidence="3">Ribbon-helix-helix protein CopG domain-containing protein</fullName>
    </recommendedName>
</protein>
<evidence type="ECO:0008006" key="3">
    <source>
        <dbReference type="Google" id="ProtNLM"/>
    </source>
</evidence>
<evidence type="ECO:0000313" key="2">
    <source>
        <dbReference type="Proteomes" id="UP001596110"/>
    </source>
</evidence>
<dbReference type="EMBL" id="JBHSOJ010000008">
    <property type="protein sequence ID" value="MFC5630252.1"/>
    <property type="molecule type" value="Genomic_DNA"/>
</dbReference>